<evidence type="ECO:0000256" key="3">
    <source>
        <dbReference type="SAM" id="MobiDB-lite"/>
    </source>
</evidence>
<dbReference type="InterPro" id="IPR003737">
    <property type="entry name" value="GlcNAc_PI_deacetylase-related"/>
</dbReference>
<proteinExistence type="inferred from homology"/>
<feature type="region of interest" description="Disordered" evidence="3">
    <location>
        <begin position="193"/>
        <end position="221"/>
    </location>
</feature>
<gene>
    <name evidence="4" type="ORF">PtA15_9A452</name>
</gene>
<dbReference type="SUPFAM" id="SSF102588">
    <property type="entry name" value="LmbE-like"/>
    <property type="match status" value="1"/>
</dbReference>
<dbReference type="PANTHER" id="PTHR12993">
    <property type="entry name" value="N-ACETYLGLUCOSAMINYL-PHOSPHATIDYLINOSITOL DE-N-ACETYLASE-RELATED"/>
    <property type="match status" value="1"/>
</dbReference>
<evidence type="ECO:0000256" key="1">
    <source>
        <dbReference type="ARBA" id="ARBA00006066"/>
    </source>
</evidence>
<reference evidence="4" key="1">
    <citation type="submission" date="2022-10" db="EMBL/GenBank/DDBJ databases">
        <title>Puccinia triticina Genome sequencing and assembly.</title>
        <authorList>
            <person name="Li C."/>
        </authorList>
    </citation>
    <scope>NUCLEOTIDE SEQUENCE</scope>
    <source>
        <strain evidence="4">Pt15</strain>
    </source>
</reference>
<feature type="compositionally biased region" description="Basic and acidic residues" evidence="3">
    <location>
        <begin position="195"/>
        <end position="221"/>
    </location>
</feature>
<evidence type="ECO:0000313" key="5">
    <source>
        <dbReference type="Proteomes" id="UP001164743"/>
    </source>
</evidence>
<dbReference type="InterPro" id="IPR024078">
    <property type="entry name" value="LmbE-like_dom_sf"/>
</dbReference>
<organism evidence="4 5">
    <name type="scientific">Puccinia triticina</name>
    <dbReference type="NCBI Taxonomy" id="208348"/>
    <lineage>
        <taxon>Eukaryota</taxon>
        <taxon>Fungi</taxon>
        <taxon>Dikarya</taxon>
        <taxon>Basidiomycota</taxon>
        <taxon>Pucciniomycotina</taxon>
        <taxon>Pucciniomycetes</taxon>
        <taxon>Pucciniales</taxon>
        <taxon>Pucciniaceae</taxon>
        <taxon>Puccinia</taxon>
    </lineage>
</organism>
<protein>
    <recommendedName>
        <fullName evidence="2">N-acetylglucosaminylphosphatidylinositol deacetylase</fullName>
        <ecNumber evidence="2">3.5.1.89</ecNumber>
    </recommendedName>
</protein>
<dbReference type="PANTHER" id="PTHR12993:SF11">
    <property type="entry name" value="N-ACETYLGLUCOSAMINYL-PHOSPHATIDYLINOSITOL DE-N-ACETYLASE"/>
    <property type="match status" value="1"/>
</dbReference>
<dbReference type="RefSeq" id="XP_053023880.1">
    <property type="nucleotide sequence ID" value="XM_053172662.1"/>
</dbReference>
<dbReference type="GeneID" id="77813557"/>
<keyword evidence="5" id="KW-1185">Reference proteome</keyword>
<sequence>MTLMLRSTGILEKYVSLLLLPYALYCHQRNHKSLLPQLVRPSSHPSRDKRRLAELVLETLIHLGANPLLRLPPPPPPTPSSVPRLPVDAAARSRRGCPKRIHRYGHRPTVNKARRLAPVPTPQSVPLTPAQYWEGRRAFNRHRSQHAWFQRLWLVSSRFMWIHELHRVVSLVTHSRNHPAILTHSPAEKITFPVEPKKTTPPEPDKLFPPHAQHHTDARPT</sequence>
<dbReference type="EMBL" id="CP110429">
    <property type="protein sequence ID" value="WAQ88325.1"/>
    <property type="molecule type" value="Genomic_DNA"/>
</dbReference>
<comment type="similarity">
    <text evidence="1">Belongs to the PIGL family.</text>
</comment>
<accession>A0ABY7CX21</accession>
<dbReference type="Proteomes" id="UP001164743">
    <property type="component" value="Chromosome 9A"/>
</dbReference>
<name>A0ABY7CX21_9BASI</name>
<evidence type="ECO:0000256" key="2">
    <source>
        <dbReference type="ARBA" id="ARBA00012176"/>
    </source>
</evidence>
<evidence type="ECO:0000313" key="4">
    <source>
        <dbReference type="EMBL" id="WAQ88325.1"/>
    </source>
</evidence>
<dbReference type="EC" id="3.5.1.89" evidence="2"/>